<evidence type="ECO:0000256" key="1">
    <source>
        <dbReference type="SAM" id="SignalP"/>
    </source>
</evidence>
<evidence type="ECO:0000313" key="3">
    <source>
        <dbReference type="Proteomes" id="UP000038010"/>
    </source>
</evidence>
<dbReference type="VEuPathDB" id="FungiDB:AB675_8593"/>
<proteinExistence type="predicted"/>
<accession>A0A0N1HF37</accession>
<dbReference type="AlphaFoldDB" id="A0A0N1HF37"/>
<keyword evidence="3" id="KW-1185">Reference proteome</keyword>
<comment type="caution">
    <text evidence="2">The sequence shown here is derived from an EMBL/GenBank/DDBJ whole genome shotgun (WGS) entry which is preliminary data.</text>
</comment>
<dbReference type="OrthoDB" id="5429002at2759"/>
<dbReference type="EMBL" id="LFJN01000003">
    <property type="protein sequence ID" value="KPI44247.1"/>
    <property type="molecule type" value="Genomic_DNA"/>
</dbReference>
<dbReference type="GeneID" id="28740931"/>
<reference evidence="2 3" key="1">
    <citation type="submission" date="2015-06" db="EMBL/GenBank/DDBJ databases">
        <title>Draft genome of the ant-associated black yeast Phialophora attae CBS 131958.</title>
        <authorList>
            <person name="Moreno L.F."/>
            <person name="Stielow B.J."/>
            <person name="de Hoog S."/>
            <person name="Vicente V.A."/>
            <person name="Weiss V.A."/>
            <person name="de Vries M."/>
            <person name="Cruz L.M."/>
            <person name="Souza E.M."/>
        </authorList>
    </citation>
    <scope>NUCLEOTIDE SEQUENCE [LARGE SCALE GENOMIC DNA]</scope>
    <source>
        <strain evidence="2 3">CBS 131958</strain>
    </source>
</reference>
<name>A0A0N1HF37_9EURO</name>
<gene>
    <name evidence="2" type="ORF">AB675_8593</name>
</gene>
<feature type="signal peptide" evidence="1">
    <location>
        <begin position="1"/>
        <end position="21"/>
    </location>
</feature>
<protein>
    <submittedName>
        <fullName evidence="2">Uncharacterized protein</fullName>
    </submittedName>
</protein>
<sequence length="189" mass="18834">MPSSTTRLIFSISLLSSLITAQEVTPSPSAAAPVDWATVVTWPAGCESWANPCPAGAKTSGVAPTPAAEAPATWSSDPNYTNGFTSYLTETDSNGVITGMPPKATSAGGQASVLSDQSSWLSAYGSTTLSTQTTSEESSAASATSSQSGSFVIATSTATSTPYQGAANTIVVRTGAVMGLVGGVAALLL</sequence>
<keyword evidence="1" id="KW-0732">Signal</keyword>
<organism evidence="2 3">
    <name type="scientific">Cyphellophora attinorum</name>
    <dbReference type="NCBI Taxonomy" id="1664694"/>
    <lineage>
        <taxon>Eukaryota</taxon>
        <taxon>Fungi</taxon>
        <taxon>Dikarya</taxon>
        <taxon>Ascomycota</taxon>
        <taxon>Pezizomycotina</taxon>
        <taxon>Eurotiomycetes</taxon>
        <taxon>Chaetothyriomycetidae</taxon>
        <taxon>Chaetothyriales</taxon>
        <taxon>Cyphellophoraceae</taxon>
        <taxon>Cyphellophora</taxon>
    </lineage>
</organism>
<dbReference type="RefSeq" id="XP_018004210.1">
    <property type="nucleotide sequence ID" value="XM_018149051.1"/>
</dbReference>
<evidence type="ECO:0000313" key="2">
    <source>
        <dbReference type="EMBL" id="KPI44247.1"/>
    </source>
</evidence>
<feature type="chain" id="PRO_5005873232" evidence="1">
    <location>
        <begin position="22"/>
        <end position="189"/>
    </location>
</feature>
<dbReference type="Proteomes" id="UP000038010">
    <property type="component" value="Unassembled WGS sequence"/>
</dbReference>